<protein>
    <submittedName>
        <fullName evidence="1">Uncharacterized protein</fullName>
    </submittedName>
</protein>
<comment type="caution">
    <text evidence="1">The sequence shown here is derived from an EMBL/GenBank/DDBJ whole genome shotgun (WGS) entry which is preliminary data.</text>
</comment>
<proteinExistence type="predicted"/>
<accession>A0ABU7S0L7</accession>
<gene>
    <name evidence="1" type="ORF">V1633_27760</name>
</gene>
<dbReference type="EMBL" id="JAZGQK010000026">
    <property type="protein sequence ID" value="MEE6262286.1"/>
    <property type="molecule type" value="Genomic_DNA"/>
</dbReference>
<name>A0ABU7S0L7_9ACTN</name>
<sequence length="205" mass="23280">MTIDWKTVVRTDRPPDARAVAASHSRVGWVAEEITEPAVVALIRELQRLRSTDFVQVARFRPTVHDDTLSWFVSRNRPYEWDFFRHLLGHRATRTVLPDLGIPDPLREVPGLTAVRLHALDGELGAEINAGSVYTRYDGTFWEAKRLGFEFLRGLVGDRPADFAAYFTSEAWTSWFSAPIPTDRTWVIIDRGAARVLVICLTDSD</sequence>
<evidence type="ECO:0000313" key="2">
    <source>
        <dbReference type="Proteomes" id="UP001332243"/>
    </source>
</evidence>
<organism evidence="1 2">
    <name type="scientific">Plantactinospora sonchi</name>
    <dbReference type="NCBI Taxonomy" id="1544735"/>
    <lineage>
        <taxon>Bacteria</taxon>
        <taxon>Bacillati</taxon>
        <taxon>Actinomycetota</taxon>
        <taxon>Actinomycetes</taxon>
        <taxon>Micromonosporales</taxon>
        <taxon>Micromonosporaceae</taxon>
        <taxon>Plantactinospora</taxon>
    </lineage>
</organism>
<evidence type="ECO:0000313" key="1">
    <source>
        <dbReference type="EMBL" id="MEE6262286.1"/>
    </source>
</evidence>
<reference evidence="1 2" key="1">
    <citation type="submission" date="2024-01" db="EMBL/GenBank/DDBJ databases">
        <title>Genome insights into Plantactinospora sonchi sp. nov.</title>
        <authorList>
            <person name="Wang L."/>
        </authorList>
    </citation>
    <scope>NUCLEOTIDE SEQUENCE [LARGE SCALE GENOMIC DNA]</scope>
    <source>
        <strain evidence="1 2">NEAU-QY2</strain>
    </source>
</reference>
<keyword evidence="2" id="KW-1185">Reference proteome</keyword>
<dbReference type="Proteomes" id="UP001332243">
    <property type="component" value="Unassembled WGS sequence"/>
</dbReference>
<dbReference type="RefSeq" id="WP_331217213.1">
    <property type="nucleotide sequence ID" value="NZ_JAZGQK010000026.1"/>
</dbReference>